<evidence type="ECO:0000256" key="1">
    <source>
        <dbReference type="SAM" id="MobiDB-lite"/>
    </source>
</evidence>
<feature type="region of interest" description="Disordered" evidence="1">
    <location>
        <begin position="1"/>
        <end position="63"/>
    </location>
</feature>
<dbReference type="RefSeq" id="XP_062876796.1">
    <property type="nucleotide sequence ID" value="XM_063020726.1"/>
</dbReference>
<dbReference type="GeneID" id="88172751"/>
<dbReference type="EMBL" id="CP138895">
    <property type="protein sequence ID" value="WPK24413.1"/>
    <property type="molecule type" value="Genomic_DNA"/>
</dbReference>
<name>A0AAX4H780_9ASCO</name>
<organism evidence="2 3">
    <name type="scientific">Australozyma saopauloensis</name>
    <dbReference type="NCBI Taxonomy" id="291208"/>
    <lineage>
        <taxon>Eukaryota</taxon>
        <taxon>Fungi</taxon>
        <taxon>Dikarya</taxon>
        <taxon>Ascomycota</taxon>
        <taxon>Saccharomycotina</taxon>
        <taxon>Pichiomycetes</taxon>
        <taxon>Metschnikowiaceae</taxon>
        <taxon>Australozyma</taxon>
    </lineage>
</organism>
<dbReference type="KEGG" id="asau:88172751"/>
<reference evidence="2 3" key="1">
    <citation type="submission" date="2023-10" db="EMBL/GenBank/DDBJ databases">
        <title>Draft Genome Sequence of Candida saopaulonensis from a very Premature Infant with Sepsis.</title>
        <authorList>
            <person name="Ning Y."/>
            <person name="Dai R."/>
            <person name="Xiao M."/>
            <person name="Xu Y."/>
            <person name="Yan Q."/>
            <person name="Zhang L."/>
        </authorList>
    </citation>
    <scope>NUCLEOTIDE SEQUENCE [LARGE SCALE GENOMIC DNA]</scope>
    <source>
        <strain evidence="2 3">19XY460</strain>
    </source>
</reference>
<accession>A0AAX4H780</accession>
<protein>
    <submittedName>
        <fullName evidence="2">Uncharacterized protein</fullName>
    </submittedName>
</protein>
<proteinExistence type="predicted"/>
<sequence>MGERISGPKGKGKHTLQKRFWWQRQGQGRKEKWKTGRRSKRSRRRSSWRSDETGASSRDGREPKHELKEVNYVCGGLATSAYLALWLRRIAQDVESPSLCAGPKCVASPLRGAFVCRVSVFRQASWRAERVYCIYSMVCDCVHQLTHHCEPQRCLYLY</sequence>
<dbReference type="Proteomes" id="UP001338582">
    <property type="component" value="Chromosome 2"/>
</dbReference>
<evidence type="ECO:0000313" key="3">
    <source>
        <dbReference type="Proteomes" id="UP001338582"/>
    </source>
</evidence>
<keyword evidence="3" id="KW-1185">Reference proteome</keyword>
<feature type="compositionally biased region" description="Basic and acidic residues" evidence="1">
    <location>
        <begin position="48"/>
        <end position="63"/>
    </location>
</feature>
<dbReference type="AlphaFoldDB" id="A0AAX4H780"/>
<feature type="compositionally biased region" description="Basic residues" evidence="1">
    <location>
        <begin position="35"/>
        <end position="47"/>
    </location>
</feature>
<evidence type="ECO:0000313" key="2">
    <source>
        <dbReference type="EMBL" id="WPK24413.1"/>
    </source>
</evidence>
<gene>
    <name evidence="2" type="ORF">PUMCH_001686</name>
</gene>